<dbReference type="Pfam" id="PF02782">
    <property type="entry name" value="FGGY_C"/>
    <property type="match status" value="1"/>
</dbReference>
<dbReference type="InterPro" id="IPR018484">
    <property type="entry name" value="FGGY_N"/>
</dbReference>
<dbReference type="InterPro" id="IPR013449">
    <property type="entry name" value="Rhamnulokinase"/>
</dbReference>
<gene>
    <name evidence="10" type="ORF">TRIP_E280269</name>
</gene>
<dbReference type="GO" id="GO:0004370">
    <property type="term" value="F:glycerol kinase activity"/>
    <property type="evidence" value="ECO:0007669"/>
    <property type="project" value="TreeGrafter"/>
</dbReference>
<feature type="domain" description="Carbohydrate kinase FGGY C-terminal" evidence="9">
    <location>
        <begin position="259"/>
        <end position="449"/>
    </location>
</feature>
<evidence type="ECO:0000259" key="8">
    <source>
        <dbReference type="Pfam" id="PF00370"/>
    </source>
</evidence>
<dbReference type="AlphaFoldDB" id="A0A652ZWX6"/>
<dbReference type="GO" id="GO:0006071">
    <property type="term" value="P:glycerol metabolic process"/>
    <property type="evidence" value="ECO:0007669"/>
    <property type="project" value="TreeGrafter"/>
</dbReference>
<keyword evidence="5" id="KW-0067">ATP-binding</keyword>
<evidence type="ECO:0000256" key="4">
    <source>
        <dbReference type="ARBA" id="ARBA00022777"/>
    </source>
</evidence>
<organism evidence="10">
    <name type="scientific">uncultured Spirochaetota bacterium</name>
    <dbReference type="NCBI Taxonomy" id="460511"/>
    <lineage>
        <taxon>Bacteria</taxon>
        <taxon>Pseudomonadati</taxon>
        <taxon>Spirochaetota</taxon>
        <taxon>environmental samples</taxon>
    </lineage>
</organism>
<protein>
    <submittedName>
        <fullName evidence="10">Carbohydrate kinase, FGGY</fullName>
    </submittedName>
</protein>
<reference evidence="10" key="1">
    <citation type="submission" date="2018-07" db="EMBL/GenBank/DDBJ databases">
        <authorList>
            <consortium name="Genoscope - CEA"/>
            <person name="William W."/>
        </authorList>
    </citation>
    <scope>NUCLEOTIDE SEQUENCE</scope>
    <source>
        <strain evidence="10">IK1</strain>
    </source>
</reference>
<dbReference type="PANTHER" id="PTHR10196:SF93">
    <property type="entry name" value="L-RHAMNULOKINASE"/>
    <property type="match status" value="1"/>
</dbReference>
<dbReference type="Pfam" id="PF00370">
    <property type="entry name" value="FGGY_N"/>
    <property type="match status" value="1"/>
</dbReference>
<sequence length="499" mass="55198">MKKKRFLIFDLGASNGRAIVAAFDGSRAEMEVTYRFDNTPIIAAGTLYWDILRLFSEVKTGLRLSLAKYPDIVSVAVDTWGCDFGFIDKNGRLLGNPVSYRDVLRHQRASLLYESLPRRELFHLCGGSTNEIMGLYQLFSYKCDDSPELREGSQLLMIPDLLNYLLTGKACNEYTNATMTLLCDQRKKTWERAILARLGIPDSFLRNLIMPGSPIAGLQKQVCEELGIRPISVVAPATHDTASAVTGIPVTDGTKAWAFISMGTWSIAGMETRQPVITDHVFDAGYGNNAIADGRNMLVNYITGLWIIQQCRQKWIKDLGRDIAWPEIVEESEKAGPATAYINVDDPSFTQMIPDMPGAIVRYCRNRGQKLENSMGAVSRTVYESLVLKYRENLKTLETLTQSRLDQLNIVGGGIQNHTLCQWTADAVGIPVFAGPAETTSMGNLLMQLKCAGEISSLEQGREISLKSSEVIRYEPGAGEPWDNAAGKFQAIVSSAVIK</sequence>
<evidence type="ECO:0000256" key="6">
    <source>
        <dbReference type="ARBA" id="ARBA00023157"/>
    </source>
</evidence>
<dbReference type="GO" id="GO:0005829">
    <property type="term" value="C:cytosol"/>
    <property type="evidence" value="ECO:0007669"/>
    <property type="project" value="TreeGrafter"/>
</dbReference>
<evidence type="ECO:0000313" key="10">
    <source>
        <dbReference type="EMBL" id="VBB40292.1"/>
    </source>
</evidence>
<dbReference type="SUPFAM" id="SSF53067">
    <property type="entry name" value="Actin-like ATPase domain"/>
    <property type="match status" value="2"/>
</dbReference>
<evidence type="ECO:0000259" key="9">
    <source>
        <dbReference type="Pfam" id="PF02782"/>
    </source>
</evidence>
<dbReference type="PANTHER" id="PTHR10196">
    <property type="entry name" value="SUGAR KINASE"/>
    <property type="match status" value="1"/>
</dbReference>
<keyword evidence="4 10" id="KW-0418">Kinase</keyword>
<dbReference type="GO" id="GO:0005524">
    <property type="term" value="F:ATP binding"/>
    <property type="evidence" value="ECO:0007669"/>
    <property type="project" value="UniProtKB-KW"/>
</dbReference>
<dbReference type="GO" id="GO:0019301">
    <property type="term" value="P:rhamnose catabolic process"/>
    <property type="evidence" value="ECO:0007669"/>
    <property type="project" value="InterPro"/>
</dbReference>
<dbReference type="EMBL" id="UPXP01000021">
    <property type="protein sequence ID" value="VBB40292.1"/>
    <property type="molecule type" value="Genomic_DNA"/>
</dbReference>
<keyword evidence="6" id="KW-1015">Disulfide bond</keyword>
<dbReference type="Gene3D" id="3.30.420.40">
    <property type="match status" value="2"/>
</dbReference>
<accession>A0A652ZWX6</accession>
<keyword evidence="7" id="KW-0684">Rhamnose metabolism</keyword>
<dbReference type="InterPro" id="IPR043129">
    <property type="entry name" value="ATPase_NBD"/>
</dbReference>
<dbReference type="GO" id="GO:0008993">
    <property type="term" value="F:rhamnulokinase activity"/>
    <property type="evidence" value="ECO:0007669"/>
    <property type="project" value="InterPro"/>
</dbReference>
<keyword evidence="3" id="KW-0547">Nucleotide-binding</keyword>
<dbReference type="CDD" id="cd07771">
    <property type="entry name" value="ASKHA_NBD_FGGY_RhaB-like"/>
    <property type="match status" value="1"/>
</dbReference>
<evidence type="ECO:0000256" key="3">
    <source>
        <dbReference type="ARBA" id="ARBA00022741"/>
    </source>
</evidence>
<evidence type="ECO:0000256" key="7">
    <source>
        <dbReference type="ARBA" id="ARBA00023308"/>
    </source>
</evidence>
<feature type="domain" description="Carbohydrate kinase FGGY N-terminal" evidence="8">
    <location>
        <begin position="7"/>
        <end position="247"/>
    </location>
</feature>
<keyword evidence="2" id="KW-0808">Transferase</keyword>
<comment type="similarity">
    <text evidence="1">Belongs to the FGGY kinase family.</text>
</comment>
<evidence type="ECO:0000256" key="5">
    <source>
        <dbReference type="ARBA" id="ARBA00022840"/>
    </source>
</evidence>
<name>A0A652ZWX6_9SPIR</name>
<proteinExistence type="inferred from homology"/>
<dbReference type="InterPro" id="IPR018485">
    <property type="entry name" value="FGGY_C"/>
</dbReference>
<evidence type="ECO:0000256" key="2">
    <source>
        <dbReference type="ARBA" id="ARBA00022679"/>
    </source>
</evidence>
<evidence type="ECO:0000256" key="1">
    <source>
        <dbReference type="ARBA" id="ARBA00009156"/>
    </source>
</evidence>